<dbReference type="OrthoDB" id="3164at2157"/>
<sequence>MGQPNVLLVVLDSVRAKNTSLHNYPIKTTPNIDAFAEKATYYEQARAPGIHSIASHASIFSGYEVEEHKLFEHEAKLDDDASIWPELVEDYNYSTGLFTPNVVVSEASNLADHFQYTAGPKRLTHPETGLTLRDFEGEVSTKEFIKEAIRHEKPIRSLTNGLSYKLRNYNSQSHNPEAEQAEVYLSEFFNWNDRQDGPWAACINLMDAHYPYVAQPEFRLYDDKKLRSLLDYFEGAMSQQVLSDGSWWALATLEYLYDECIRQVDAAVKSLINELKRRNQYDNTLIVVTSDHGEAFGEYSQVSPSVRLCDHSWGIHEVQTHVPLVVKHPNQTEGKQIQKPASLVEFPNVIRQTLTNKETPSFVPESESVLSSTYRVPESDGLLPSNVEKSNYIGPWRAVYKECESGIVKQATHGDDGATIHINTAQESCVESRTYPTEVDEIFSTLTDARVNIGSKQTDSDVEEHLEALGYMR</sequence>
<dbReference type="Pfam" id="PF00884">
    <property type="entry name" value="Sulfatase"/>
    <property type="match status" value="1"/>
</dbReference>
<dbReference type="RefSeq" id="WP_152940203.1">
    <property type="nucleotide sequence ID" value="NZ_CP045488.1"/>
</dbReference>
<dbReference type="EMBL" id="CP045488">
    <property type="protein sequence ID" value="QFU82307.1"/>
    <property type="molecule type" value="Genomic_DNA"/>
</dbReference>
<evidence type="ECO:0000259" key="2">
    <source>
        <dbReference type="Pfam" id="PF00884"/>
    </source>
</evidence>
<dbReference type="SUPFAM" id="SSF53649">
    <property type="entry name" value="Alkaline phosphatase-like"/>
    <property type="match status" value="1"/>
</dbReference>
<protein>
    <submittedName>
        <fullName evidence="3">Sulfatase-like hydrolase/transferase</fullName>
    </submittedName>
</protein>
<dbReference type="InterPro" id="IPR017850">
    <property type="entry name" value="Alkaline_phosphatase_core_sf"/>
</dbReference>
<gene>
    <name evidence="3" type="ORF">GCU68_07100</name>
</gene>
<keyword evidence="3" id="KW-0808">Transferase</keyword>
<dbReference type="InterPro" id="IPR052701">
    <property type="entry name" value="GAG_Ulvan_Degrading_Sulfatases"/>
</dbReference>
<evidence type="ECO:0000313" key="4">
    <source>
        <dbReference type="Proteomes" id="UP000326170"/>
    </source>
</evidence>
<name>A0A5P9P2I8_9EURY</name>
<evidence type="ECO:0000313" key="3">
    <source>
        <dbReference type="EMBL" id="QFU82307.1"/>
    </source>
</evidence>
<keyword evidence="3" id="KW-0378">Hydrolase</keyword>
<dbReference type="GO" id="GO:0016787">
    <property type="term" value="F:hydrolase activity"/>
    <property type="evidence" value="ECO:0007669"/>
    <property type="project" value="UniProtKB-KW"/>
</dbReference>
<proteinExistence type="predicted"/>
<dbReference type="KEGG" id="nas:GCU68_07100"/>
<reference evidence="3 4" key="1">
    <citation type="journal article" date="2007" name="Int. J. Syst. Evol. Microbiol.">
        <title>Natronorubrum sulfidifaciens sp. nov., an extremely haloalkaliphilic archaeon isolated from Aiding salt lake in Xin-Jiang, China.</title>
        <authorList>
            <person name="Cui H.L."/>
            <person name="Tohty D."/>
            <person name="Liu H.C."/>
            <person name="Liu S.J."/>
            <person name="Oren A."/>
            <person name="Zhou P.J."/>
        </authorList>
    </citation>
    <scope>NUCLEOTIDE SEQUENCE [LARGE SCALE GENOMIC DNA]</scope>
    <source>
        <strain evidence="3 4">7-3</strain>
    </source>
</reference>
<comment type="PTM">
    <text evidence="1">The conversion to 3-oxoalanine (also known as C-formylglycine, FGly), of a serine or cysteine residue in prokaryotes and of a cysteine residue in eukaryotes, is critical for catalytic activity.</text>
</comment>
<dbReference type="Proteomes" id="UP000326170">
    <property type="component" value="Chromosome"/>
</dbReference>
<dbReference type="InterPro" id="IPR000917">
    <property type="entry name" value="Sulfatase_N"/>
</dbReference>
<evidence type="ECO:0000256" key="1">
    <source>
        <dbReference type="PIRSR" id="PIRSR600917-52"/>
    </source>
</evidence>
<dbReference type="GO" id="GO:0016740">
    <property type="term" value="F:transferase activity"/>
    <property type="evidence" value="ECO:0007669"/>
    <property type="project" value="UniProtKB-KW"/>
</dbReference>
<dbReference type="PANTHER" id="PTHR43751:SF3">
    <property type="entry name" value="SULFATASE N-TERMINAL DOMAIN-CONTAINING PROTEIN"/>
    <property type="match status" value="1"/>
</dbReference>
<organism evidence="3 4">
    <name type="scientific">Natronorubrum aibiense</name>
    <dbReference type="NCBI Taxonomy" id="348826"/>
    <lineage>
        <taxon>Archaea</taxon>
        <taxon>Methanobacteriati</taxon>
        <taxon>Methanobacteriota</taxon>
        <taxon>Stenosarchaea group</taxon>
        <taxon>Halobacteria</taxon>
        <taxon>Halobacteriales</taxon>
        <taxon>Natrialbaceae</taxon>
        <taxon>Natronorubrum</taxon>
    </lineage>
</organism>
<dbReference type="GeneID" id="42300802"/>
<keyword evidence="4" id="KW-1185">Reference proteome</keyword>
<accession>A0A5P9P2I8</accession>
<dbReference type="Gene3D" id="3.40.720.10">
    <property type="entry name" value="Alkaline Phosphatase, subunit A"/>
    <property type="match status" value="1"/>
</dbReference>
<dbReference type="AlphaFoldDB" id="A0A5P9P2I8"/>
<dbReference type="PANTHER" id="PTHR43751">
    <property type="entry name" value="SULFATASE"/>
    <property type="match status" value="1"/>
</dbReference>
<feature type="modified residue" description="3-oxoalanine (Ser)" evidence="1">
    <location>
        <position position="52"/>
    </location>
</feature>
<feature type="domain" description="Sulfatase N-terminal" evidence="2">
    <location>
        <begin position="4"/>
        <end position="347"/>
    </location>
</feature>